<dbReference type="Gene3D" id="1.10.260.40">
    <property type="entry name" value="lambda repressor-like DNA-binding domains"/>
    <property type="match status" value="1"/>
</dbReference>
<accession>A0A161JGX6</accession>
<dbReference type="PROSITE" id="PS50943">
    <property type="entry name" value="HTH_CROC1"/>
    <property type="match status" value="1"/>
</dbReference>
<dbReference type="Proteomes" id="UP000077405">
    <property type="component" value="Chromosome"/>
</dbReference>
<dbReference type="InterPro" id="IPR010982">
    <property type="entry name" value="Lambda_DNA-bd_dom_sf"/>
</dbReference>
<dbReference type="OrthoDB" id="3782725at2"/>
<keyword evidence="3" id="KW-1185">Reference proteome</keyword>
<evidence type="ECO:0000313" key="2">
    <source>
        <dbReference type="EMBL" id="ANC91097.2"/>
    </source>
</evidence>
<protein>
    <submittedName>
        <fullName evidence="2">Helix-turn-helix domain-containing protein</fullName>
    </submittedName>
</protein>
<reference evidence="2 3" key="1">
    <citation type="journal article" date="2013" name="Int. J. Syst. Evol. Microbiol.">
        <title>Azospirillum humicireducens sp. nov., a nitrogen-fixing bacterium isolated from a microbial fuel cell.</title>
        <authorList>
            <person name="Zhou S."/>
            <person name="Han L."/>
            <person name="Wang Y."/>
            <person name="Yang G."/>
            <person name="Zhuang L."/>
            <person name="Hu P."/>
        </authorList>
    </citation>
    <scope>NUCLEOTIDE SEQUENCE [LARGE SCALE GENOMIC DNA]</scope>
    <source>
        <strain evidence="2 3">SgZ-5</strain>
    </source>
</reference>
<dbReference type="EMBL" id="CP015285">
    <property type="protein sequence ID" value="ANC91097.2"/>
    <property type="molecule type" value="Genomic_DNA"/>
</dbReference>
<dbReference type="Pfam" id="PF01381">
    <property type="entry name" value="HTH_3"/>
    <property type="match status" value="1"/>
</dbReference>
<organism evidence="2 3">
    <name type="scientific">Azospirillum humicireducens</name>
    <dbReference type="NCBI Taxonomy" id="1226968"/>
    <lineage>
        <taxon>Bacteria</taxon>
        <taxon>Pseudomonadati</taxon>
        <taxon>Pseudomonadota</taxon>
        <taxon>Alphaproteobacteria</taxon>
        <taxon>Rhodospirillales</taxon>
        <taxon>Azospirillaceae</taxon>
        <taxon>Azospirillum</taxon>
    </lineage>
</organism>
<sequence length="92" mass="10041">MTDAKNNVISPAQCRAGRALVRMNQQELAKAAEVSTKTVADFEREIERQLNVRTLRALRAALEAAGVEIIPENGGGEGVRLKKDLPQETDVI</sequence>
<gene>
    <name evidence="2" type="ORF">A6A40_03825</name>
</gene>
<dbReference type="GO" id="GO:0003677">
    <property type="term" value="F:DNA binding"/>
    <property type="evidence" value="ECO:0007669"/>
    <property type="project" value="InterPro"/>
</dbReference>
<dbReference type="InterPro" id="IPR001387">
    <property type="entry name" value="Cro/C1-type_HTH"/>
</dbReference>
<dbReference type="SUPFAM" id="SSF47413">
    <property type="entry name" value="lambda repressor-like DNA-binding domains"/>
    <property type="match status" value="1"/>
</dbReference>
<proteinExistence type="predicted"/>
<dbReference type="STRING" id="1226968.A6A40_03825"/>
<dbReference type="RefSeq" id="WP_082860712.1">
    <property type="nucleotide sequence ID" value="NZ_CP015285.1"/>
</dbReference>
<dbReference type="KEGG" id="ahu:A6A40_03825"/>
<evidence type="ECO:0000313" key="3">
    <source>
        <dbReference type="Proteomes" id="UP000077405"/>
    </source>
</evidence>
<feature type="domain" description="HTH cro/C1-type" evidence="1">
    <location>
        <begin position="23"/>
        <end position="69"/>
    </location>
</feature>
<dbReference type="AlphaFoldDB" id="A0A161JGX6"/>
<evidence type="ECO:0000259" key="1">
    <source>
        <dbReference type="PROSITE" id="PS50943"/>
    </source>
</evidence>
<name>A0A161JGX6_9PROT</name>